<name>A0A8S5SJC1_9CAUD</name>
<evidence type="ECO:0000313" key="1">
    <source>
        <dbReference type="EMBL" id="DAF51032.1"/>
    </source>
</evidence>
<organism evidence="1">
    <name type="scientific">Siphoviridae sp. ctFIm6</name>
    <dbReference type="NCBI Taxonomy" id="2827818"/>
    <lineage>
        <taxon>Viruses</taxon>
        <taxon>Duplodnaviria</taxon>
        <taxon>Heunggongvirae</taxon>
        <taxon>Uroviricota</taxon>
        <taxon>Caudoviricetes</taxon>
    </lineage>
</organism>
<reference evidence="1" key="1">
    <citation type="journal article" date="2021" name="Proc. Natl. Acad. Sci. U.S.A.">
        <title>A Catalog of Tens of Thousands of Viruses from Human Metagenomes Reveals Hidden Associations with Chronic Diseases.</title>
        <authorList>
            <person name="Tisza M.J."/>
            <person name="Buck C.B."/>
        </authorList>
    </citation>
    <scope>NUCLEOTIDE SEQUENCE</scope>
    <source>
        <strain evidence="1">CtFIm6</strain>
    </source>
</reference>
<proteinExistence type="predicted"/>
<protein>
    <submittedName>
        <fullName evidence="1">Uncharacterized protein</fullName>
    </submittedName>
</protein>
<dbReference type="EMBL" id="BK032608">
    <property type="protein sequence ID" value="DAF51032.1"/>
    <property type="molecule type" value="Genomic_DNA"/>
</dbReference>
<sequence>MHILLAVCAVHMRQILWENRRKPQRSRWPPEFCIDIFRQYVYSIKTYDALCSASQNGRTQER</sequence>
<accession>A0A8S5SJC1</accession>